<dbReference type="AlphaFoldDB" id="A0A382E9F4"/>
<reference evidence="1" key="1">
    <citation type="submission" date="2018-05" db="EMBL/GenBank/DDBJ databases">
        <authorList>
            <person name="Lanie J.A."/>
            <person name="Ng W.-L."/>
            <person name="Kazmierczak K.M."/>
            <person name="Andrzejewski T.M."/>
            <person name="Davidsen T.M."/>
            <person name="Wayne K.J."/>
            <person name="Tettelin H."/>
            <person name="Glass J.I."/>
            <person name="Rusch D."/>
            <person name="Podicherti R."/>
            <person name="Tsui H.-C.T."/>
            <person name="Winkler M.E."/>
        </authorList>
    </citation>
    <scope>NUCLEOTIDE SEQUENCE</scope>
</reference>
<proteinExistence type="predicted"/>
<dbReference type="PROSITE" id="PS51257">
    <property type="entry name" value="PROKAR_LIPOPROTEIN"/>
    <property type="match status" value="1"/>
</dbReference>
<protein>
    <submittedName>
        <fullName evidence="1">Uncharacterized protein</fullName>
    </submittedName>
</protein>
<accession>A0A382E9F4</accession>
<sequence length="33" mass="3770">MKTIFRLSYVNLIIFILISCGGKNDEGQPRKIT</sequence>
<feature type="non-terminal residue" evidence="1">
    <location>
        <position position="33"/>
    </location>
</feature>
<gene>
    <name evidence="1" type="ORF">METZ01_LOCUS199467</name>
</gene>
<organism evidence="1">
    <name type="scientific">marine metagenome</name>
    <dbReference type="NCBI Taxonomy" id="408172"/>
    <lineage>
        <taxon>unclassified sequences</taxon>
        <taxon>metagenomes</taxon>
        <taxon>ecological metagenomes</taxon>
    </lineage>
</organism>
<evidence type="ECO:0000313" key="1">
    <source>
        <dbReference type="EMBL" id="SVB46613.1"/>
    </source>
</evidence>
<dbReference type="EMBL" id="UINC01043085">
    <property type="protein sequence ID" value="SVB46613.1"/>
    <property type="molecule type" value="Genomic_DNA"/>
</dbReference>
<name>A0A382E9F4_9ZZZZ</name>